<organism evidence="2 3">
    <name type="scientific">Ditylenchus dipsaci</name>
    <dbReference type="NCBI Taxonomy" id="166011"/>
    <lineage>
        <taxon>Eukaryota</taxon>
        <taxon>Metazoa</taxon>
        <taxon>Ecdysozoa</taxon>
        <taxon>Nematoda</taxon>
        <taxon>Chromadorea</taxon>
        <taxon>Rhabditida</taxon>
        <taxon>Tylenchina</taxon>
        <taxon>Tylenchomorpha</taxon>
        <taxon>Sphaerularioidea</taxon>
        <taxon>Anguinidae</taxon>
        <taxon>Anguininae</taxon>
        <taxon>Ditylenchus</taxon>
    </lineage>
</organism>
<keyword evidence="2" id="KW-1185">Reference proteome</keyword>
<evidence type="ECO:0000313" key="2">
    <source>
        <dbReference type="Proteomes" id="UP000887574"/>
    </source>
</evidence>
<feature type="transmembrane region" description="Helical" evidence="1">
    <location>
        <begin position="42"/>
        <end position="62"/>
    </location>
</feature>
<name>A0A915EMI4_9BILA</name>
<dbReference type="AlphaFoldDB" id="A0A915EMI4"/>
<keyword evidence="1" id="KW-0812">Transmembrane</keyword>
<reference evidence="3" key="1">
    <citation type="submission" date="2022-11" db="UniProtKB">
        <authorList>
            <consortium name="WormBaseParasite"/>
        </authorList>
    </citation>
    <scope>IDENTIFICATION</scope>
</reference>
<evidence type="ECO:0000313" key="3">
    <source>
        <dbReference type="WBParaSite" id="jg7444"/>
    </source>
</evidence>
<accession>A0A915EMI4</accession>
<dbReference type="WBParaSite" id="jg7444">
    <property type="protein sequence ID" value="jg7444"/>
    <property type="gene ID" value="jg7444"/>
</dbReference>
<keyword evidence="1" id="KW-1133">Transmembrane helix</keyword>
<proteinExistence type="predicted"/>
<protein>
    <submittedName>
        <fullName evidence="3">Uncharacterized protein</fullName>
    </submittedName>
</protein>
<sequence>MRFGPGGQEEASANSNESAFTKLYQLIFVSSTDTSWPVHPKFILISLISLIFALLLLSLLLYKYYRAKRPLHPPVNHLSTNRSCSCLSRLAHCVCCCCCCWRKPYFYTTKHLSLTGGPGGKQEPTLGSANLDSLATNRFRTFQRKIIELPIKVENCHRLGSVCHHVAVRTEHLQVVMSNVSSMAPTWLDKRWSINTTTPQSPGSPCSLSSAFKEPLLRTGSDNSEKYPSQQRNHRHVNGFWHRLSSTSSQNTTGYRSSITGSYCSSSNHENYFTTTTGPVTPASANGTLSPRQNQFLFPLGMDKLGDGNQLEDDREIDNGQFYTMNSASTRRLVVLFPWLTHLPSQI</sequence>
<dbReference type="Proteomes" id="UP000887574">
    <property type="component" value="Unplaced"/>
</dbReference>
<evidence type="ECO:0000256" key="1">
    <source>
        <dbReference type="SAM" id="Phobius"/>
    </source>
</evidence>
<keyword evidence="1" id="KW-0472">Membrane</keyword>